<dbReference type="AlphaFoldDB" id="A0A9K3DZK6"/>
<dbReference type="Proteomes" id="UP000215914">
    <property type="component" value="Unassembled WGS sequence"/>
</dbReference>
<reference evidence="2" key="1">
    <citation type="journal article" date="2017" name="Nature">
        <title>The sunflower genome provides insights into oil metabolism, flowering and Asterid evolution.</title>
        <authorList>
            <person name="Badouin H."/>
            <person name="Gouzy J."/>
            <person name="Grassa C.J."/>
            <person name="Murat F."/>
            <person name="Staton S.E."/>
            <person name="Cottret L."/>
            <person name="Lelandais-Briere C."/>
            <person name="Owens G.L."/>
            <person name="Carrere S."/>
            <person name="Mayjonade B."/>
            <person name="Legrand L."/>
            <person name="Gill N."/>
            <person name="Kane N.C."/>
            <person name="Bowers J.E."/>
            <person name="Hubner S."/>
            <person name="Bellec A."/>
            <person name="Berard A."/>
            <person name="Berges H."/>
            <person name="Blanchet N."/>
            <person name="Boniface M.C."/>
            <person name="Brunel D."/>
            <person name="Catrice O."/>
            <person name="Chaidir N."/>
            <person name="Claudel C."/>
            <person name="Donnadieu C."/>
            <person name="Faraut T."/>
            <person name="Fievet G."/>
            <person name="Helmstetter N."/>
            <person name="King M."/>
            <person name="Knapp S.J."/>
            <person name="Lai Z."/>
            <person name="Le Paslier M.C."/>
            <person name="Lippi Y."/>
            <person name="Lorenzon L."/>
            <person name="Mandel J.R."/>
            <person name="Marage G."/>
            <person name="Marchand G."/>
            <person name="Marquand E."/>
            <person name="Bret-Mestries E."/>
            <person name="Morien E."/>
            <person name="Nambeesan S."/>
            <person name="Nguyen T."/>
            <person name="Pegot-Espagnet P."/>
            <person name="Pouilly N."/>
            <person name="Raftis F."/>
            <person name="Sallet E."/>
            <person name="Schiex T."/>
            <person name="Thomas J."/>
            <person name="Vandecasteele C."/>
            <person name="Vares D."/>
            <person name="Vear F."/>
            <person name="Vautrin S."/>
            <person name="Crespi M."/>
            <person name="Mangin B."/>
            <person name="Burke J.M."/>
            <person name="Salse J."/>
            <person name="Munos S."/>
            <person name="Vincourt P."/>
            <person name="Rieseberg L.H."/>
            <person name="Langlade N.B."/>
        </authorList>
    </citation>
    <scope>NUCLEOTIDE SEQUENCE</scope>
    <source>
        <tissue evidence="2">Leaves</tissue>
    </source>
</reference>
<feature type="transmembrane region" description="Helical" evidence="1">
    <location>
        <begin position="37"/>
        <end position="62"/>
    </location>
</feature>
<keyword evidence="1" id="KW-0812">Transmembrane</keyword>
<comment type="caution">
    <text evidence="2">The sequence shown here is derived from an EMBL/GenBank/DDBJ whole genome shotgun (WGS) entry which is preliminary data.</text>
</comment>
<evidence type="ECO:0000313" key="3">
    <source>
        <dbReference type="Proteomes" id="UP000215914"/>
    </source>
</evidence>
<accession>A0A9K3DZK6</accession>
<dbReference type="Gramene" id="mRNA:HanXRQr2_Chr15g0687281">
    <property type="protein sequence ID" value="CDS:HanXRQr2_Chr15g0687281.1"/>
    <property type="gene ID" value="HanXRQr2_Chr15g0687281"/>
</dbReference>
<sequence>MNLVVWINSIVKFVLECLYSLLFALMYEMCVPFANRVILCSVGTCLVVLFNLMSALLSEFFFESCDSVCCEVVKFYLLDSN</sequence>
<proteinExistence type="predicted"/>
<evidence type="ECO:0000256" key="1">
    <source>
        <dbReference type="SAM" id="Phobius"/>
    </source>
</evidence>
<name>A0A9K3DZK6_HELAN</name>
<organism evidence="2 3">
    <name type="scientific">Helianthus annuus</name>
    <name type="common">Common sunflower</name>
    <dbReference type="NCBI Taxonomy" id="4232"/>
    <lineage>
        <taxon>Eukaryota</taxon>
        <taxon>Viridiplantae</taxon>
        <taxon>Streptophyta</taxon>
        <taxon>Embryophyta</taxon>
        <taxon>Tracheophyta</taxon>
        <taxon>Spermatophyta</taxon>
        <taxon>Magnoliopsida</taxon>
        <taxon>eudicotyledons</taxon>
        <taxon>Gunneridae</taxon>
        <taxon>Pentapetalae</taxon>
        <taxon>asterids</taxon>
        <taxon>campanulids</taxon>
        <taxon>Asterales</taxon>
        <taxon>Asteraceae</taxon>
        <taxon>Asteroideae</taxon>
        <taxon>Heliantheae alliance</taxon>
        <taxon>Heliantheae</taxon>
        <taxon>Helianthus</taxon>
    </lineage>
</organism>
<protein>
    <submittedName>
        <fullName evidence="2">Uncharacterized protein</fullName>
    </submittedName>
</protein>
<gene>
    <name evidence="2" type="ORF">HanXRQr2_Chr15g0687281</name>
</gene>
<reference evidence="2" key="2">
    <citation type="submission" date="2020-06" db="EMBL/GenBank/DDBJ databases">
        <title>Helianthus annuus Genome sequencing and assembly Release 2.</title>
        <authorList>
            <person name="Gouzy J."/>
            <person name="Langlade N."/>
            <person name="Munos S."/>
        </authorList>
    </citation>
    <scope>NUCLEOTIDE SEQUENCE</scope>
    <source>
        <tissue evidence="2">Leaves</tissue>
    </source>
</reference>
<keyword evidence="3" id="KW-1185">Reference proteome</keyword>
<keyword evidence="1" id="KW-0472">Membrane</keyword>
<feature type="transmembrane region" description="Helical" evidence="1">
    <location>
        <begin position="6"/>
        <end position="25"/>
    </location>
</feature>
<dbReference type="EMBL" id="MNCJ02000330">
    <property type="protein sequence ID" value="KAF5764030.1"/>
    <property type="molecule type" value="Genomic_DNA"/>
</dbReference>
<keyword evidence="1" id="KW-1133">Transmembrane helix</keyword>
<evidence type="ECO:0000313" key="2">
    <source>
        <dbReference type="EMBL" id="KAF5764030.1"/>
    </source>
</evidence>